<dbReference type="GO" id="GO:0005737">
    <property type="term" value="C:cytoplasm"/>
    <property type="evidence" value="ECO:0007669"/>
    <property type="project" value="TreeGrafter"/>
</dbReference>
<dbReference type="Gene3D" id="3.30.559.30">
    <property type="entry name" value="Nonribosomal peptide synthetase, condensation domain"/>
    <property type="match status" value="3"/>
</dbReference>
<dbReference type="PANTHER" id="PTHR45527">
    <property type="entry name" value="NONRIBOSOMAL PEPTIDE SYNTHETASE"/>
    <property type="match status" value="1"/>
</dbReference>
<dbReference type="Gene3D" id="3.30.300.30">
    <property type="match status" value="2"/>
</dbReference>
<dbReference type="Gene3D" id="2.30.38.10">
    <property type="entry name" value="Luciferase, Domain 3"/>
    <property type="match status" value="1"/>
</dbReference>
<dbReference type="Gene3D" id="3.30.559.10">
    <property type="entry name" value="Chloramphenicol acetyltransferase-like domain"/>
    <property type="match status" value="3"/>
</dbReference>
<evidence type="ECO:0000313" key="7">
    <source>
        <dbReference type="Proteomes" id="UP000007963"/>
    </source>
</evidence>
<keyword evidence="3" id="KW-0436">Ligase</keyword>
<dbReference type="Pfam" id="PF00668">
    <property type="entry name" value="Condensation"/>
    <property type="match status" value="3"/>
</dbReference>
<name>Q0CJM1_ASPTN</name>
<feature type="domain" description="Carrier" evidence="5">
    <location>
        <begin position="1819"/>
        <end position="1895"/>
    </location>
</feature>
<dbReference type="SUPFAM" id="SSF52777">
    <property type="entry name" value="CoA-dependent acyltransferases"/>
    <property type="match status" value="6"/>
</dbReference>
<dbReference type="Gene3D" id="3.40.50.980">
    <property type="match status" value="2"/>
</dbReference>
<protein>
    <recommendedName>
        <fullName evidence="5">Carrier domain-containing protein</fullName>
    </recommendedName>
</protein>
<dbReference type="InterPro" id="IPR009081">
    <property type="entry name" value="PP-bd_ACP"/>
</dbReference>
<dbReference type="Proteomes" id="UP000007963">
    <property type="component" value="Unassembled WGS sequence"/>
</dbReference>
<dbReference type="GO" id="GO:0016874">
    <property type="term" value="F:ligase activity"/>
    <property type="evidence" value="ECO:0007669"/>
    <property type="project" value="UniProtKB-KW"/>
</dbReference>
<evidence type="ECO:0000259" key="5">
    <source>
        <dbReference type="PROSITE" id="PS50075"/>
    </source>
</evidence>
<reference evidence="7" key="1">
    <citation type="submission" date="2005-09" db="EMBL/GenBank/DDBJ databases">
        <title>Annotation of the Aspergillus terreus NIH2624 genome.</title>
        <authorList>
            <person name="Birren B.W."/>
            <person name="Lander E.S."/>
            <person name="Galagan J.E."/>
            <person name="Nusbaum C."/>
            <person name="Devon K."/>
            <person name="Henn M."/>
            <person name="Ma L.-J."/>
            <person name="Jaffe D.B."/>
            <person name="Butler J."/>
            <person name="Alvarez P."/>
            <person name="Gnerre S."/>
            <person name="Grabherr M."/>
            <person name="Kleber M."/>
            <person name="Mauceli E.W."/>
            <person name="Brockman W."/>
            <person name="Rounsley S."/>
            <person name="Young S.K."/>
            <person name="LaButti K."/>
            <person name="Pushparaj V."/>
            <person name="DeCaprio D."/>
            <person name="Crawford M."/>
            <person name="Koehrsen M."/>
            <person name="Engels R."/>
            <person name="Montgomery P."/>
            <person name="Pearson M."/>
            <person name="Howarth C."/>
            <person name="Larson L."/>
            <person name="Luoma S."/>
            <person name="White J."/>
            <person name="Alvarado L."/>
            <person name="Kodira C.D."/>
            <person name="Zeng Q."/>
            <person name="Oleary S."/>
            <person name="Yandava C."/>
            <person name="Denning D.W."/>
            <person name="Nierman W.C."/>
            <person name="Milne T."/>
            <person name="Madden K."/>
        </authorList>
    </citation>
    <scope>NUCLEOTIDE SEQUENCE [LARGE SCALE GENOMIC DNA]</scope>
    <source>
        <strain evidence="7">NIH 2624 / FGSC A1156</strain>
    </source>
</reference>
<dbReference type="SMART" id="SM00823">
    <property type="entry name" value="PKS_PP"/>
    <property type="match status" value="2"/>
</dbReference>
<gene>
    <name evidence="6" type="ORF">ATEG_06113</name>
</gene>
<dbReference type="InterPro" id="IPR036736">
    <property type="entry name" value="ACP-like_sf"/>
</dbReference>
<evidence type="ECO:0000256" key="2">
    <source>
        <dbReference type="ARBA" id="ARBA00022553"/>
    </source>
</evidence>
<dbReference type="InterPro" id="IPR000873">
    <property type="entry name" value="AMP-dep_synth/lig_dom"/>
</dbReference>
<evidence type="ECO:0000256" key="3">
    <source>
        <dbReference type="ARBA" id="ARBA00022598"/>
    </source>
</evidence>
<dbReference type="EMBL" id="CH476601">
    <property type="protein sequence ID" value="EAU33874.1"/>
    <property type="molecule type" value="Genomic_DNA"/>
</dbReference>
<dbReference type="GeneID" id="4321394"/>
<dbReference type="eggNOG" id="KOG1178">
    <property type="taxonomic scope" value="Eukaryota"/>
</dbReference>
<dbReference type="CDD" id="cd19542">
    <property type="entry name" value="CT_NRPS-like"/>
    <property type="match status" value="2"/>
</dbReference>
<keyword evidence="1" id="KW-0596">Phosphopantetheine</keyword>
<dbReference type="GO" id="GO:0044550">
    <property type="term" value="P:secondary metabolite biosynthetic process"/>
    <property type="evidence" value="ECO:0007669"/>
    <property type="project" value="TreeGrafter"/>
</dbReference>
<dbReference type="STRING" id="341663.Q0CJM1"/>
<dbReference type="PANTHER" id="PTHR45527:SF3">
    <property type="entry name" value="SIDEROPHORE SYNTHETASE (EUROFUNG)"/>
    <property type="match status" value="1"/>
</dbReference>
<evidence type="ECO:0000313" key="6">
    <source>
        <dbReference type="EMBL" id="EAU33874.1"/>
    </source>
</evidence>
<dbReference type="Gene3D" id="1.10.1200.10">
    <property type="entry name" value="ACP-like"/>
    <property type="match status" value="2"/>
</dbReference>
<dbReference type="PROSITE" id="PS50075">
    <property type="entry name" value="CARRIER"/>
    <property type="match status" value="2"/>
</dbReference>
<organism evidence="6 7">
    <name type="scientific">Aspergillus terreus (strain NIH 2624 / FGSC A1156)</name>
    <dbReference type="NCBI Taxonomy" id="341663"/>
    <lineage>
        <taxon>Eukaryota</taxon>
        <taxon>Fungi</taxon>
        <taxon>Dikarya</taxon>
        <taxon>Ascomycota</taxon>
        <taxon>Pezizomycotina</taxon>
        <taxon>Eurotiomycetes</taxon>
        <taxon>Eurotiomycetidae</taxon>
        <taxon>Eurotiales</taxon>
        <taxon>Aspergillaceae</taxon>
        <taxon>Aspergillus</taxon>
        <taxon>Aspergillus subgen. Circumdati</taxon>
    </lineage>
</organism>
<dbReference type="FunFam" id="3.30.300.30:FF:000015">
    <property type="entry name" value="Nonribosomal peptide synthase SidD"/>
    <property type="match status" value="2"/>
</dbReference>
<dbReference type="SUPFAM" id="SSF47336">
    <property type="entry name" value="ACP-like"/>
    <property type="match status" value="2"/>
</dbReference>
<dbReference type="InterPro" id="IPR020845">
    <property type="entry name" value="AMP-binding_CS"/>
</dbReference>
<dbReference type="GO" id="GO:0043041">
    <property type="term" value="P:amino acid activation for nonribosomal peptide biosynthetic process"/>
    <property type="evidence" value="ECO:0007669"/>
    <property type="project" value="TreeGrafter"/>
</dbReference>
<dbReference type="InterPro" id="IPR023213">
    <property type="entry name" value="CAT-like_dom_sf"/>
</dbReference>
<dbReference type="Pfam" id="PF00501">
    <property type="entry name" value="AMP-binding"/>
    <property type="match status" value="2"/>
</dbReference>
<dbReference type="InterPro" id="IPR001242">
    <property type="entry name" value="Condensation_dom"/>
</dbReference>
<evidence type="ECO:0000256" key="4">
    <source>
        <dbReference type="ARBA" id="ARBA00029454"/>
    </source>
</evidence>
<evidence type="ECO:0000256" key="1">
    <source>
        <dbReference type="ARBA" id="ARBA00022450"/>
    </source>
</evidence>
<dbReference type="InterPro" id="IPR020806">
    <property type="entry name" value="PKS_PP-bd"/>
</dbReference>
<accession>Q0CJM1</accession>
<proteinExistence type="inferred from homology"/>
<sequence length="2345" mass="259669">MLGHWQELIRLLLPSGQRLRPTEANFFTHAKPRGAWSDFYAIPGVSTSSMTITDTISGTDIALPRVLALVGEAMLPSDAAYWAPRVRLLNGYGPAECAPASAIQHIDGCSNVDMRDIGHPVGCVAWVCDPRDPEVLKPVGAAGELLLEGPNLGLGYFKDAAKTDAAFVQPRWLQTLRGMAGVRAYRSGDLVCYTEDGPLRYLGRIGSQVKLRGQRLDTSHIEHQLVQCFPGAVEVAVVVACPRNAGDRPTLAAFVAVGSKRDADTNTHFLAVPTKDFANRVATARVQMLQNLPGYMVPTLMIPVASLPKSAAGKLHRRALEDEITSRTWKELSLYGSVEESPTDRAPLDTERSLQDIWAKVLGLPVDAVGLRQSFFALGDDSITAMLVVAQARGDRVGLDVTVEDIFRFRTIEQIAAQVATRAATVQQLFSGEVVDVPFKLTPIQQLFFRTQGQQARHRFNHNLLLQLTQRTSYHRLESAMKIIVTTHPMLRARFVPGTAGLDWKQQIAGNVEGSFRCEHHVDGSVAHILADAQRSLSITAGPVFSADLIETGARQSILLVAHHLVVDLVSWIVILNDLDELLRGGPISGQQSTSFQTWSRLLDEHIRSQFRAARLPDVQPWDGLEDFWGVSQKQMTYGSCEETTVRIEPETTDLLLGDVNKTFGTQPVEVLRAALLFAFIQAFPTRAPPITYAEAHGREPYDATIDLTRTVGWFTTLAPILLQLDSASDIPAVVGQVKDARRRLTRKGLDAFSSRQQAGLMEIVFNYGGRYSQQIQKPGALFEVQSFQTLNIFDAAADVRRWSVVDINSFVQDGQLIFTFTHPRGSSQARIISAWTLQLLRTLKTLASDFASAARIYTPMDFPLLKSDNAQLQRLLSSLSWVAPASEIEDIYPCAPIQRGNLLSQEKDRSLYHVTMVWELQTAESGTPSVPRAKDAVHQVIAYHPCLRTSFVRSFSERALYDQVVVRNASPQIEVVHSPGKGSQGLPSAQVSPLTPDCPSRFTIYVDQNHKVYIRLDATHALVDATSFSLIQRDLCLAYEWRLDISPGPPYASFIAYLQSRNGEEDRLFCEEELKGIYPCLFPSLTDYQPGDVDECSSLTVQLQHSEEIFAYCRAQSVTPANIFCLAWSLVLRSYVGSDDICFGVLASGRELPFAGAQDVVGPLINVLTFRNRLDHDLSVGECLQQVHNNYLRYLHHQTYSLADISHQKGDAALFNTVLSIQRLMASAPTSTSLNLVHRRDPVEYAIAVNIDMEPSRIAVYLRYWRSSLSSEQASLIASSFEQAQSVRETPDAPAVRWTKGLFTYRELGFLSDQLALHLRRQGLAPGALVPLCFDKSPWTVVAVLAVIKSGAAFALCDVTHPDSRLRSICQDLQRTIILCSPGQESRCKMIAEKAIVVGEHNNGWKKDDVGTLTPQLPVSGTRTPLFVVYTSGSTGKPKGVVIEHRSFCALVHYQVSVWRMSPAARVMQFASYAFDASVFEILFPLMCGACTCILDEVERRDYLDVTMKRLQVTHAFLTPSVARQLSPAAVPDLQVLVCGGEPLRHQDLHQWAANVRLVDGYGPAECTVFSVSHPSLTRTSRPSDIGRPVGCVVWLVDPSDTERLVPVGSLGEILIEGPIVGRGYINNPQATESSFIKPPAWLLAVRPDFDPTTKLYKTGDLARYFPDGRLDIRGRKDSQIKIRGQRIELGEVEFQVQSCFPSAAGGIVVDVAPTGLDDGNLALFAFICFGGPVSSSDVGSQVLRAADEDFVAEAASASSALFERLPAYMVPSYFLPLANLPINPSGKADRRYLKSLLDIPAEQLHQYRPLSKRQQRAPSSAEERLLHHIWSTTLGLDEKLIGADDNFFQVGGDSVSAMKVAAVARQQGLDISVADIFAHPRLSALAATSSNKDVSDPGFEPTPFALCPPDATVLLPTLLRARNMLHPKTTITDILPVSDGQGFFLTRVTLHHFSFAIEGKLDVERLRHACETVYRFFAILRTMFIHWRGQILQLVLDNIDVPFHHIVTDSDPAEAHRELRDLDRRVASVLDEQPPCAFILISDRSGTQHELTFRLSHAQWDGLSLAELFSAFGNAYHDRAIPPTTQLTTVVYHRLMRDKTQSLSFWRDYLQGSTMTSLIPPASETTDLSPGTTIWENTNLQPAPEPPSGITMASVVKAAWALVIAQEQGRGCRDIVFGQTVNGRSSALPNIERIFGCCLNFIPVRIRLRDEMTIYDLLHHTQTQYQKTVAHDDVGFQNIVDASTDWPRGTYLNSIVQHQNIPLHHLMPLEGLKTHFSLNGYFRPGREVFIFTEPDGDILSVQFCANPNVIELSYAQKLHRMLVDNIVRLCRSQNDLVSTLLAT</sequence>
<dbReference type="CDD" id="cd05918">
    <property type="entry name" value="A_NRPS_SidN3_like"/>
    <property type="match status" value="1"/>
</dbReference>
<dbReference type="Pfam" id="PF00550">
    <property type="entry name" value="PP-binding"/>
    <property type="match status" value="2"/>
</dbReference>
<dbReference type="RefSeq" id="XP_001215291.1">
    <property type="nucleotide sequence ID" value="XM_001215291.1"/>
</dbReference>
<comment type="similarity">
    <text evidence="4">Belongs to the NRP synthetase family.</text>
</comment>
<dbReference type="VEuPathDB" id="FungiDB:ATEG_06113"/>
<dbReference type="FunFam" id="1.10.1200.10:FF:000005">
    <property type="entry name" value="Nonribosomal peptide synthetase 1"/>
    <property type="match status" value="1"/>
</dbReference>
<dbReference type="OrthoDB" id="416786at2759"/>
<dbReference type="PROSITE" id="PS00455">
    <property type="entry name" value="AMP_BINDING"/>
    <property type="match status" value="1"/>
</dbReference>
<dbReference type="InterPro" id="IPR045851">
    <property type="entry name" value="AMP-bd_C_sf"/>
</dbReference>
<dbReference type="NCBIfam" id="TIGR01733">
    <property type="entry name" value="AA-adenyl-dom"/>
    <property type="match status" value="1"/>
</dbReference>
<dbReference type="SUPFAM" id="SSF56801">
    <property type="entry name" value="Acetyl-CoA synthetase-like"/>
    <property type="match status" value="2"/>
</dbReference>
<dbReference type="InterPro" id="IPR042099">
    <property type="entry name" value="ANL_N_sf"/>
</dbReference>
<dbReference type="Gene3D" id="3.40.50.12780">
    <property type="entry name" value="N-terminal domain of ligase-like"/>
    <property type="match status" value="1"/>
</dbReference>
<dbReference type="HOGENOM" id="CLU_000022_60_4_1"/>
<keyword evidence="2" id="KW-0597">Phosphoprotein</keyword>
<dbReference type="InterPro" id="IPR010071">
    <property type="entry name" value="AA_adenyl_dom"/>
</dbReference>
<feature type="domain" description="Carrier" evidence="5">
    <location>
        <begin position="345"/>
        <end position="423"/>
    </location>
</feature>
<dbReference type="GO" id="GO:0031177">
    <property type="term" value="F:phosphopantetheine binding"/>
    <property type="evidence" value="ECO:0007669"/>
    <property type="project" value="InterPro"/>
</dbReference>